<protein>
    <recommendedName>
        <fullName evidence="4">TonB C-terminal domain-containing protein</fullName>
    </recommendedName>
</protein>
<organism evidence="2 3">
    <name type="scientific">Bradyrhizobium erythrophlei</name>
    <dbReference type="NCBI Taxonomy" id="1437360"/>
    <lineage>
        <taxon>Bacteria</taxon>
        <taxon>Pseudomonadati</taxon>
        <taxon>Pseudomonadota</taxon>
        <taxon>Alphaproteobacteria</taxon>
        <taxon>Hyphomicrobiales</taxon>
        <taxon>Nitrobacteraceae</taxon>
        <taxon>Bradyrhizobium</taxon>
    </lineage>
</organism>
<evidence type="ECO:0000313" key="2">
    <source>
        <dbReference type="EMBL" id="SEB92778.1"/>
    </source>
</evidence>
<dbReference type="Gene3D" id="3.30.1150.10">
    <property type="match status" value="1"/>
</dbReference>
<dbReference type="Proteomes" id="UP000198992">
    <property type="component" value="Unassembled WGS sequence"/>
</dbReference>
<dbReference type="RefSeq" id="WP_092114081.1">
    <property type="nucleotide sequence ID" value="NZ_FNTH01000001.1"/>
</dbReference>
<evidence type="ECO:0000256" key="1">
    <source>
        <dbReference type="SAM" id="SignalP"/>
    </source>
</evidence>
<dbReference type="EMBL" id="FNTH01000001">
    <property type="protein sequence ID" value="SEB92778.1"/>
    <property type="molecule type" value="Genomic_DNA"/>
</dbReference>
<sequence>MAARSKPFAWFAAPLALWLALTGSVAAEPEQLNTIKDVVLAIHRCWRPPPADKAGPIDITVIVSFNREGAILGHPRISYESQDATDNDRIAYRVAVMEALQRCTPMPFTESLGGAVAGRPFAIPFRNKKYPPRSQEKRAWLLPKIL</sequence>
<dbReference type="AlphaFoldDB" id="A0A1H4NDA7"/>
<evidence type="ECO:0000313" key="3">
    <source>
        <dbReference type="Proteomes" id="UP000198992"/>
    </source>
</evidence>
<accession>A0A1H4NDA7</accession>
<evidence type="ECO:0008006" key="4">
    <source>
        <dbReference type="Google" id="ProtNLM"/>
    </source>
</evidence>
<reference evidence="2 3" key="1">
    <citation type="submission" date="2016-10" db="EMBL/GenBank/DDBJ databases">
        <authorList>
            <person name="de Groot N.N."/>
        </authorList>
    </citation>
    <scope>NUCLEOTIDE SEQUENCE [LARGE SCALE GENOMIC DNA]</scope>
    <source>
        <strain evidence="2 3">MT12</strain>
    </source>
</reference>
<name>A0A1H4NDA7_9BRAD</name>
<proteinExistence type="predicted"/>
<feature type="signal peptide" evidence="1">
    <location>
        <begin position="1"/>
        <end position="27"/>
    </location>
</feature>
<keyword evidence="1" id="KW-0732">Signal</keyword>
<dbReference type="OrthoDB" id="7997311at2"/>
<feature type="chain" id="PRO_5011450926" description="TonB C-terminal domain-containing protein" evidence="1">
    <location>
        <begin position="28"/>
        <end position="146"/>
    </location>
</feature>
<gene>
    <name evidence="2" type="ORF">SAMN05444164_0586</name>
</gene>